<feature type="transmembrane region" description="Helical" evidence="6">
    <location>
        <begin position="256"/>
        <end position="275"/>
    </location>
</feature>
<evidence type="ECO:0000256" key="6">
    <source>
        <dbReference type="SAM" id="Phobius"/>
    </source>
</evidence>
<evidence type="ECO:0000256" key="3">
    <source>
        <dbReference type="ARBA" id="ARBA00022692"/>
    </source>
</evidence>
<feature type="transmembrane region" description="Helical" evidence="6">
    <location>
        <begin position="126"/>
        <end position="143"/>
    </location>
</feature>
<accession>A0A2S9QFR6</accession>
<feature type="transmembrane region" description="Helical" evidence="6">
    <location>
        <begin position="65"/>
        <end position="88"/>
    </location>
</feature>
<dbReference type="PANTHER" id="PTHR32322:SF2">
    <property type="entry name" value="EAMA DOMAIN-CONTAINING PROTEIN"/>
    <property type="match status" value="1"/>
</dbReference>
<feature type="transmembrane region" description="Helical" evidence="6">
    <location>
        <begin position="94"/>
        <end position="114"/>
    </location>
</feature>
<comment type="caution">
    <text evidence="8">The sequence shown here is derived from an EMBL/GenBank/DDBJ whole genome shotgun (WGS) entry which is preliminary data.</text>
</comment>
<evidence type="ECO:0000313" key="9">
    <source>
        <dbReference type="Proteomes" id="UP000237682"/>
    </source>
</evidence>
<feature type="transmembrane region" description="Helical" evidence="6">
    <location>
        <begin position="189"/>
        <end position="209"/>
    </location>
</feature>
<dbReference type="GO" id="GO:0016020">
    <property type="term" value="C:membrane"/>
    <property type="evidence" value="ECO:0007669"/>
    <property type="project" value="UniProtKB-SubCell"/>
</dbReference>
<evidence type="ECO:0000256" key="4">
    <source>
        <dbReference type="ARBA" id="ARBA00022989"/>
    </source>
</evidence>
<dbReference type="OrthoDB" id="20414at2"/>
<evidence type="ECO:0000256" key="5">
    <source>
        <dbReference type="ARBA" id="ARBA00023136"/>
    </source>
</evidence>
<keyword evidence="4 6" id="KW-1133">Transmembrane helix</keyword>
<protein>
    <submittedName>
        <fullName evidence="8">EamA family transporter</fullName>
    </submittedName>
</protein>
<dbReference type="InterPro" id="IPR037185">
    <property type="entry name" value="EmrE-like"/>
</dbReference>
<feature type="transmembrane region" description="Helical" evidence="6">
    <location>
        <begin position="33"/>
        <end position="53"/>
    </location>
</feature>
<reference evidence="8 9" key="1">
    <citation type="submission" date="2018-02" db="EMBL/GenBank/DDBJ databases">
        <title>Whole genome sequencing of endophytic bacterium.</title>
        <authorList>
            <person name="Eedara R."/>
            <person name="Podile A.R."/>
        </authorList>
    </citation>
    <scope>NUCLEOTIDE SEQUENCE [LARGE SCALE GENOMIC DNA]</scope>
    <source>
        <strain evidence="8 9">RP1T</strain>
    </source>
</reference>
<dbReference type="PANTHER" id="PTHR32322">
    <property type="entry name" value="INNER MEMBRANE TRANSPORTER"/>
    <property type="match status" value="1"/>
</dbReference>
<dbReference type="InterPro" id="IPR050638">
    <property type="entry name" value="AA-Vitamin_Transporters"/>
</dbReference>
<dbReference type="AlphaFoldDB" id="A0A2S9QFR6"/>
<name>A0A2S9QFR6_9HYPH</name>
<keyword evidence="5 6" id="KW-0472">Membrane</keyword>
<gene>
    <name evidence="8" type="ORF">C5L14_09990</name>
</gene>
<organism evidence="8 9">
    <name type="scientific">Labrys okinawensis</name>
    <dbReference type="NCBI Taxonomy" id="346911"/>
    <lineage>
        <taxon>Bacteria</taxon>
        <taxon>Pseudomonadati</taxon>
        <taxon>Pseudomonadota</taxon>
        <taxon>Alphaproteobacteria</taxon>
        <taxon>Hyphomicrobiales</taxon>
        <taxon>Xanthobacteraceae</taxon>
        <taxon>Labrys</taxon>
    </lineage>
</organism>
<feature type="domain" description="EamA" evidence="7">
    <location>
        <begin position="160"/>
        <end position="297"/>
    </location>
</feature>
<proteinExistence type="inferred from homology"/>
<feature type="transmembrane region" description="Helical" evidence="6">
    <location>
        <begin position="155"/>
        <end position="177"/>
    </location>
</feature>
<dbReference type="EMBL" id="PUEJ01000003">
    <property type="protein sequence ID" value="PRH88197.1"/>
    <property type="molecule type" value="Genomic_DNA"/>
</dbReference>
<dbReference type="Proteomes" id="UP000237682">
    <property type="component" value="Unassembled WGS sequence"/>
</dbReference>
<keyword evidence="3 6" id="KW-0812">Transmembrane</keyword>
<dbReference type="RefSeq" id="WP_105861863.1">
    <property type="nucleotide sequence ID" value="NZ_PUEJ01000003.1"/>
</dbReference>
<sequence length="310" mass="32645">MPSRTTLLFLALCAIWGTTWIGIKAGVEAVPPLLFAGTRFTAAGLLLLGFAAWREGLPRLAWRDLPRLAATSLLMITLCYAALFWGVAHVDSGTAAVLEMSLTPIALMAFALWLREENFDRRRFGALLLGMAGLTILFGPTAVRNWSAAAGEGAAWRLAGAAAVSWAAVAYGWGSVVARPLLRLYSSTVVAGSTTLFGGLLLLAASLAGEPGAIRALAGQWGAAAWAGWLFLVLFGSLIGYTIYMTLLREIGATRAGTYAFVSPIIAVLLGMICFGEQVRLLDLLGMAVMLAGAGLAMAEPKARLKPATN</sequence>
<evidence type="ECO:0000256" key="1">
    <source>
        <dbReference type="ARBA" id="ARBA00004141"/>
    </source>
</evidence>
<evidence type="ECO:0000256" key="2">
    <source>
        <dbReference type="ARBA" id="ARBA00007362"/>
    </source>
</evidence>
<evidence type="ECO:0000259" key="7">
    <source>
        <dbReference type="Pfam" id="PF00892"/>
    </source>
</evidence>
<feature type="domain" description="EamA" evidence="7">
    <location>
        <begin position="7"/>
        <end position="138"/>
    </location>
</feature>
<evidence type="ECO:0000313" key="8">
    <source>
        <dbReference type="EMBL" id="PRH88197.1"/>
    </source>
</evidence>
<dbReference type="SUPFAM" id="SSF103481">
    <property type="entry name" value="Multidrug resistance efflux transporter EmrE"/>
    <property type="match status" value="2"/>
</dbReference>
<comment type="subcellular location">
    <subcellularLocation>
        <location evidence="1">Membrane</location>
        <topology evidence="1">Multi-pass membrane protein</topology>
    </subcellularLocation>
</comment>
<feature type="transmembrane region" description="Helical" evidence="6">
    <location>
        <begin position="221"/>
        <end position="244"/>
    </location>
</feature>
<comment type="similarity">
    <text evidence="2">Belongs to the EamA transporter family.</text>
</comment>
<dbReference type="InterPro" id="IPR000620">
    <property type="entry name" value="EamA_dom"/>
</dbReference>
<keyword evidence="9" id="KW-1185">Reference proteome</keyword>
<dbReference type="Pfam" id="PF00892">
    <property type="entry name" value="EamA"/>
    <property type="match status" value="2"/>
</dbReference>